<proteinExistence type="predicted"/>
<gene>
    <name evidence="1" type="ORF">A6M21_08160</name>
</gene>
<accession>A0A1B7LFS2</accession>
<dbReference type="AlphaFoldDB" id="A0A1B7LFS2"/>
<dbReference type="OrthoDB" id="2085522at2"/>
<reference evidence="1 2" key="1">
    <citation type="submission" date="2016-04" db="EMBL/GenBank/DDBJ databases">
        <authorList>
            <person name="Evans L.H."/>
            <person name="Alamgir A."/>
            <person name="Owens N."/>
            <person name="Weber N.D."/>
            <person name="Virtaneva K."/>
            <person name="Barbian K."/>
            <person name="Babar A."/>
            <person name="Rosenke K."/>
        </authorList>
    </citation>
    <scope>NUCLEOTIDE SEQUENCE [LARGE SCALE GENOMIC DNA]</scope>
    <source>
        <strain evidence="1 2">LMa1</strain>
    </source>
</reference>
<name>A0A1B7LFS2_9FIRM</name>
<dbReference type="RefSeq" id="WP_066667505.1">
    <property type="nucleotide sequence ID" value="NZ_LYVF01000111.1"/>
</dbReference>
<dbReference type="EMBL" id="LYVF01000111">
    <property type="protein sequence ID" value="OAT83496.1"/>
    <property type="molecule type" value="Genomic_DNA"/>
</dbReference>
<organism evidence="1 2">
    <name type="scientific">Desulfotomaculum copahuensis</name>
    <dbReference type="NCBI Taxonomy" id="1838280"/>
    <lineage>
        <taxon>Bacteria</taxon>
        <taxon>Bacillati</taxon>
        <taxon>Bacillota</taxon>
        <taxon>Clostridia</taxon>
        <taxon>Eubacteriales</taxon>
        <taxon>Desulfotomaculaceae</taxon>
        <taxon>Desulfotomaculum</taxon>
    </lineage>
</organism>
<dbReference type="STRING" id="1838280.A6M21_08160"/>
<dbReference type="Proteomes" id="UP000078532">
    <property type="component" value="Unassembled WGS sequence"/>
</dbReference>
<keyword evidence="2" id="KW-1185">Reference proteome</keyword>
<comment type="caution">
    <text evidence="1">The sequence shown here is derived from an EMBL/GenBank/DDBJ whole genome shotgun (WGS) entry which is preliminary data.</text>
</comment>
<evidence type="ECO:0000313" key="1">
    <source>
        <dbReference type="EMBL" id="OAT83496.1"/>
    </source>
</evidence>
<evidence type="ECO:0000313" key="2">
    <source>
        <dbReference type="Proteomes" id="UP000078532"/>
    </source>
</evidence>
<sequence length="107" mass="11564">MLETQATLRKENWPVKIRPLKAKGNYVVSGKGTEMWVAVRPSFGMGGGNYIVAVVNFNCCGCLDARQWSAADIVQYIGVKNKVDAATLAAALDVIFAMEEGKLVAVQ</sequence>
<protein>
    <submittedName>
        <fullName evidence="1">Uncharacterized protein</fullName>
    </submittedName>
</protein>